<dbReference type="KEGG" id="nam:NAMH_0266"/>
<evidence type="ECO:0000313" key="2">
    <source>
        <dbReference type="EMBL" id="ACM92190.1"/>
    </source>
</evidence>
<protein>
    <recommendedName>
        <fullName evidence="4">Tetratricopeptide repeat domain protein</fullName>
    </recommendedName>
</protein>
<accession>B9L7T2</accession>
<evidence type="ECO:0008006" key="4">
    <source>
        <dbReference type="Google" id="ProtNLM"/>
    </source>
</evidence>
<organism evidence="2 3">
    <name type="scientific">Nautilia profundicola (strain ATCC BAA-1463 / DSM 18972 / AmH)</name>
    <dbReference type="NCBI Taxonomy" id="598659"/>
    <lineage>
        <taxon>Bacteria</taxon>
        <taxon>Pseudomonadati</taxon>
        <taxon>Campylobacterota</taxon>
        <taxon>Epsilonproteobacteria</taxon>
        <taxon>Nautiliales</taxon>
        <taxon>Nautiliaceae</taxon>
        <taxon>Nautilia</taxon>
    </lineage>
</organism>
<dbReference type="STRING" id="598659.NAMH_0266"/>
<gene>
    <name evidence="2" type="ordered locus">NAMH_0266</name>
</gene>
<dbReference type="PROSITE" id="PS50005">
    <property type="entry name" value="TPR"/>
    <property type="match status" value="1"/>
</dbReference>
<dbReference type="Proteomes" id="UP000000448">
    <property type="component" value="Chromosome"/>
</dbReference>
<keyword evidence="3" id="KW-1185">Reference proteome</keyword>
<dbReference type="AlphaFoldDB" id="B9L7T2"/>
<feature type="repeat" description="TPR" evidence="1">
    <location>
        <begin position="5"/>
        <end position="38"/>
    </location>
</feature>
<keyword evidence="1" id="KW-0802">TPR repeat</keyword>
<evidence type="ECO:0000313" key="3">
    <source>
        <dbReference type="Proteomes" id="UP000000448"/>
    </source>
</evidence>
<dbReference type="EMBL" id="CP001279">
    <property type="protein sequence ID" value="ACM92190.1"/>
    <property type="molecule type" value="Genomic_DNA"/>
</dbReference>
<sequence length="132" mass="15989">MLNDSYRLSLEARYYFENGEYNKAYEKAKEAYILDPYNRMAFTVYTQSQIAKEWENFLIDANKYFKKIEQIANKKNLTDKERQKVKIMLEILLDEYKNLKPSLLISKDLKEKAKKEYEKAKEIYEKVFAKRN</sequence>
<name>B9L7T2_NAUPA</name>
<evidence type="ECO:0000256" key="1">
    <source>
        <dbReference type="PROSITE-ProRule" id="PRU00339"/>
    </source>
</evidence>
<dbReference type="InterPro" id="IPR019734">
    <property type="entry name" value="TPR_rpt"/>
</dbReference>
<dbReference type="eggNOG" id="ENOG5031M8F">
    <property type="taxonomic scope" value="Bacteria"/>
</dbReference>
<dbReference type="RefSeq" id="WP_012663562.1">
    <property type="nucleotide sequence ID" value="NC_012115.1"/>
</dbReference>
<reference evidence="2 3" key="1">
    <citation type="journal article" date="2009" name="PLoS Genet.">
        <title>Adaptations to submarine hydrothermal environments exemplified by the genome of Nautilia profundicola.</title>
        <authorList>
            <person name="Campbell B.J."/>
            <person name="Smith J.L."/>
            <person name="Hanson T.E."/>
            <person name="Klotz M.G."/>
            <person name="Stein L.Y."/>
            <person name="Lee C.K."/>
            <person name="Wu D."/>
            <person name="Robinson J.M."/>
            <person name="Khouri H.M."/>
            <person name="Eisen J.A."/>
            <person name="Cary S.C."/>
        </authorList>
    </citation>
    <scope>NUCLEOTIDE SEQUENCE [LARGE SCALE GENOMIC DNA]</scope>
    <source>
        <strain evidence="3">ATCC BAA-1463 / DSM 18972 / AmH</strain>
    </source>
</reference>
<proteinExistence type="predicted"/>
<dbReference type="OrthoDB" id="5355356at2"/>
<dbReference type="HOGENOM" id="CLU_144854_0_0_7"/>